<comment type="caution">
    <text evidence="1">The sequence shown here is derived from an EMBL/GenBank/DDBJ whole genome shotgun (WGS) entry which is preliminary data.</text>
</comment>
<organism evidence="1 2">
    <name type="scientific">Colletotrichum zoysiae</name>
    <dbReference type="NCBI Taxonomy" id="1216348"/>
    <lineage>
        <taxon>Eukaryota</taxon>
        <taxon>Fungi</taxon>
        <taxon>Dikarya</taxon>
        <taxon>Ascomycota</taxon>
        <taxon>Pezizomycotina</taxon>
        <taxon>Sordariomycetes</taxon>
        <taxon>Hypocreomycetidae</taxon>
        <taxon>Glomerellales</taxon>
        <taxon>Glomerellaceae</taxon>
        <taxon>Colletotrichum</taxon>
        <taxon>Colletotrichum graminicola species complex</taxon>
    </lineage>
</organism>
<reference evidence="1" key="1">
    <citation type="submission" date="2021-06" db="EMBL/GenBank/DDBJ databases">
        <title>Comparative genomics, transcriptomics and evolutionary studies reveal genomic signatures of adaptation to plant cell wall in hemibiotrophic fungi.</title>
        <authorList>
            <consortium name="DOE Joint Genome Institute"/>
            <person name="Baroncelli R."/>
            <person name="Diaz J.F."/>
            <person name="Benocci T."/>
            <person name="Peng M."/>
            <person name="Battaglia E."/>
            <person name="Haridas S."/>
            <person name="Andreopoulos W."/>
            <person name="Labutti K."/>
            <person name="Pangilinan J."/>
            <person name="Floch G.L."/>
            <person name="Makela M.R."/>
            <person name="Henrissat B."/>
            <person name="Grigoriev I.V."/>
            <person name="Crouch J.A."/>
            <person name="De Vries R.P."/>
            <person name="Sukno S.A."/>
            <person name="Thon M.R."/>
        </authorList>
    </citation>
    <scope>NUCLEOTIDE SEQUENCE</scope>
    <source>
        <strain evidence="1">MAFF235873</strain>
    </source>
</reference>
<evidence type="ECO:0000313" key="2">
    <source>
        <dbReference type="Proteomes" id="UP001232148"/>
    </source>
</evidence>
<keyword evidence="2" id="KW-1185">Reference proteome</keyword>
<dbReference type="AlphaFoldDB" id="A0AAD9H3B3"/>
<name>A0AAD9H3B3_9PEZI</name>
<sequence length="222" mass="24301">MRVSDSKGAGFCGNSPNSYHPSGGSLPYRRRPGWEDLWNWGNLVPLILVARCSPGRRPLLACSVSSTFPTHPPWSSFTLCFLDYQDIVTLLGIASHSKGLGPGVSAVSHAQRSWMKGMQMTCLCWAAGLHPILCQKKKIEQPACLEPLAGPPGGSAQGCGCRWLSEASDERAAPRPSDKQLRSRQVRQLASSVVGQTKRAFLSPASSWQRSYRLPQEQNHIF</sequence>
<dbReference type="EMBL" id="MU843094">
    <property type="protein sequence ID" value="KAK2021573.1"/>
    <property type="molecule type" value="Genomic_DNA"/>
</dbReference>
<accession>A0AAD9H3B3</accession>
<gene>
    <name evidence="1" type="ORF">LX32DRAFT_242598</name>
</gene>
<evidence type="ECO:0000313" key="1">
    <source>
        <dbReference type="EMBL" id="KAK2021573.1"/>
    </source>
</evidence>
<dbReference type="Proteomes" id="UP001232148">
    <property type="component" value="Unassembled WGS sequence"/>
</dbReference>
<proteinExistence type="predicted"/>
<protein>
    <submittedName>
        <fullName evidence="1">Uncharacterized protein</fullName>
    </submittedName>
</protein>